<evidence type="ECO:0000256" key="4">
    <source>
        <dbReference type="ARBA" id="ARBA00023242"/>
    </source>
</evidence>
<dbReference type="InterPro" id="IPR036020">
    <property type="entry name" value="WW_dom_sf"/>
</dbReference>
<accession>A0A6A3NNQ6</accession>
<evidence type="ECO:0000256" key="1">
    <source>
        <dbReference type="ARBA" id="ARBA00004123"/>
    </source>
</evidence>
<dbReference type="GO" id="GO:0035329">
    <property type="term" value="P:hippo signaling"/>
    <property type="evidence" value="ECO:0007669"/>
    <property type="project" value="TreeGrafter"/>
</dbReference>
<organism evidence="7 8">
    <name type="scientific">Phytophthora rubi</name>
    <dbReference type="NCBI Taxonomy" id="129364"/>
    <lineage>
        <taxon>Eukaryota</taxon>
        <taxon>Sar</taxon>
        <taxon>Stramenopiles</taxon>
        <taxon>Oomycota</taxon>
        <taxon>Peronosporomycetes</taxon>
        <taxon>Peronosporales</taxon>
        <taxon>Peronosporaceae</taxon>
        <taxon>Phytophthora</taxon>
    </lineage>
</organism>
<feature type="region of interest" description="Disordered" evidence="5">
    <location>
        <begin position="631"/>
        <end position="662"/>
    </location>
</feature>
<proteinExistence type="predicted"/>
<comment type="caution">
    <text evidence="7">The sequence shown here is derived from an EMBL/GenBank/DDBJ whole genome shotgun (WGS) entry which is preliminary data.</text>
</comment>
<dbReference type="GO" id="GO:0005634">
    <property type="term" value="C:nucleus"/>
    <property type="evidence" value="ECO:0007669"/>
    <property type="project" value="UniProtKB-SubCell"/>
</dbReference>
<comment type="subcellular location">
    <subcellularLocation>
        <location evidence="2">Cytoplasm</location>
    </subcellularLocation>
    <subcellularLocation>
        <location evidence="1">Nucleus</location>
    </subcellularLocation>
</comment>
<dbReference type="GO" id="GO:0045944">
    <property type="term" value="P:positive regulation of transcription by RNA polymerase II"/>
    <property type="evidence" value="ECO:0007669"/>
    <property type="project" value="TreeGrafter"/>
</dbReference>
<evidence type="ECO:0000256" key="2">
    <source>
        <dbReference type="ARBA" id="ARBA00004496"/>
    </source>
</evidence>
<dbReference type="AlphaFoldDB" id="A0A6A3NNQ6"/>
<dbReference type="PROSITE" id="PS01159">
    <property type="entry name" value="WW_DOMAIN_1"/>
    <property type="match status" value="1"/>
</dbReference>
<dbReference type="SMART" id="SM00456">
    <property type="entry name" value="WW"/>
    <property type="match status" value="1"/>
</dbReference>
<evidence type="ECO:0000256" key="3">
    <source>
        <dbReference type="ARBA" id="ARBA00022490"/>
    </source>
</evidence>
<feature type="domain" description="WW" evidence="6">
    <location>
        <begin position="712"/>
        <end position="745"/>
    </location>
</feature>
<dbReference type="InterPro" id="IPR001202">
    <property type="entry name" value="WW_dom"/>
</dbReference>
<dbReference type="InterPro" id="IPR051583">
    <property type="entry name" value="YAP1"/>
</dbReference>
<reference evidence="7 8" key="1">
    <citation type="submission" date="2018-09" db="EMBL/GenBank/DDBJ databases">
        <title>Genomic investigation of the strawberry pathogen Phytophthora fragariae indicates pathogenicity is determined by transcriptional variation in three key races.</title>
        <authorList>
            <person name="Adams T.M."/>
            <person name="Armitage A.D."/>
            <person name="Sobczyk M.K."/>
            <person name="Bates H.J."/>
            <person name="Dunwell J.M."/>
            <person name="Nellist C.F."/>
            <person name="Harrison R.J."/>
        </authorList>
    </citation>
    <scope>NUCLEOTIDE SEQUENCE [LARGE SCALE GENOMIC DNA]</scope>
    <source>
        <strain evidence="7 8">SCRP324</strain>
    </source>
</reference>
<dbReference type="GO" id="GO:0003713">
    <property type="term" value="F:transcription coactivator activity"/>
    <property type="evidence" value="ECO:0007669"/>
    <property type="project" value="TreeGrafter"/>
</dbReference>
<dbReference type="GO" id="GO:0005737">
    <property type="term" value="C:cytoplasm"/>
    <property type="evidence" value="ECO:0007669"/>
    <property type="project" value="UniProtKB-SubCell"/>
</dbReference>
<protein>
    <recommendedName>
        <fullName evidence="6">WW domain-containing protein</fullName>
    </recommendedName>
</protein>
<dbReference type="PANTHER" id="PTHR17616:SF8">
    <property type="entry name" value="TRANSCRIPTIONAL COACTIVATOR YORKIE"/>
    <property type="match status" value="1"/>
</dbReference>
<dbReference type="EMBL" id="QXFU01000127">
    <property type="protein sequence ID" value="KAE9043259.1"/>
    <property type="molecule type" value="Genomic_DNA"/>
</dbReference>
<dbReference type="Gene3D" id="2.20.70.10">
    <property type="match status" value="1"/>
</dbReference>
<dbReference type="FunFam" id="2.20.70.10:FF:000017">
    <property type="entry name" value="E3 ubiquitin-protein ligase"/>
    <property type="match status" value="1"/>
</dbReference>
<dbReference type="Proteomes" id="UP000435112">
    <property type="component" value="Unassembled WGS sequence"/>
</dbReference>
<feature type="compositionally biased region" description="Polar residues" evidence="5">
    <location>
        <begin position="700"/>
        <end position="712"/>
    </location>
</feature>
<evidence type="ECO:0000256" key="5">
    <source>
        <dbReference type="SAM" id="MobiDB-lite"/>
    </source>
</evidence>
<sequence length="749" mass="84353">MESAMVEGTAASSPSAGHEVIVISDDESKSESNEEASRSQPLSWPDVTEKLLLLAKHRELRVDQQAVATLLQDTGVPVSTDVSGSLRLACDALGDLLAFSRGHDRRYRTSEDLVWVLCEVLSLARRQSSREPMEQVKKEEHGDVLRELVQLMEKWRLMLEECSRTSIGRERALSGTIARLEAMIGACSLEIAHIQDDMQEYEVVMETATEDWVEALNYCRNKLEDECIEDIERSWRTFDETFSLTKDVQVRYEESKSSRNALVRQAQEVELRRGFYKAALTLSYTITQLMDSRDQEEQQQNMTAEEQVNFLGNDVLVYMDTFCEGLRAVCGNPFGSTRGEAAATLEDESRLDLLSFCKNFEAFWLVHRNWLPPVVVDMVIKRFAALAEANGRSGCPVSTAIDRVCASLQSDCEHGVFTSLFICSIAVGSLHFDITSKYLLKGKPELLSDFCAVLKSAAEEEEFHRLIFATFAVVAVPATASAFSPDGQSRYLLGVEASKDHYISSSRVMNRATHAGFCAFDERNAGGRFQTQAELRRFKHVVAYTGAGVDCGEKVDELQDGSPTKTRSEALSTFARRMRDERAAHEVRIAHMNRRITDYHNRENDRMHATTVTTNFPAMHPKTQKISPGITIRIRDPKPPNVLTMSKRLPSDTPRAEQDPMPWKSTARLDFSNQEARDLYCETLLQYISQQKEDAAMDMSSGNPDENPTSTAPLPVGWEEKTDAKGRVFFIDHINRVTTWEDPRKNLTS</sequence>
<dbReference type="PROSITE" id="PS50020">
    <property type="entry name" value="WW_DOMAIN_2"/>
    <property type="match status" value="1"/>
</dbReference>
<evidence type="ECO:0000313" key="8">
    <source>
        <dbReference type="Proteomes" id="UP000435112"/>
    </source>
</evidence>
<name>A0A6A3NNQ6_9STRA</name>
<dbReference type="PANTHER" id="PTHR17616">
    <property type="entry name" value="YES-ASSOCIATED PROTEIN YAP1 FAMILY MEMBER"/>
    <property type="match status" value="1"/>
</dbReference>
<dbReference type="OrthoDB" id="2020426at2759"/>
<dbReference type="Pfam" id="PF00397">
    <property type="entry name" value="WW"/>
    <property type="match status" value="1"/>
</dbReference>
<evidence type="ECO:0000259" key="6">
    <source>
        <dbReference type="PROSITE" id="PS50020"/>
    </source>
</evidence>
<feature type="region of interest" description="Disordered" evidence="5">
    <location>
        <begin position="1"/>
        <end position="20"/>
    </location>
</feature>
<evidence type="ECO:0000313" key="7">
    <source>
        <dbReference type="EMBL" id="KAE9043259.1"/>
    </source>
</evidence>
<keyword evidence="3" id="KW-0963">Cytoplasm</keyword>
<feature type="region of interest" description="Disordered" evidence="5">
    <location>
        <begin position="694"/>
        <end position="718"/>
    </location>
</feature>
<dbReference type="SUPFAM" id="SSF51045">
    <property type="entry name" value="WW domain"/>
    <property type="match status" value="1"/>
</dbReference>
<dbReference type="CDD" id="cd00201">
    <property type="entry name" value="WW"/>
    <property type="match status" value="1"/>
</dbReference>
<keyword evidence="4" id="KW-0539">Nucleus</keyword>
<gene>
    <name evidence="7" type="ORF">PR002_g3444</name>
</gene>